<dbReference type="GO" id="GO:0016787">
    <property type="term" value="F:hydrolase activity"/>
    <property type="evidence" value="ECO:0007669"/>
    <property type="project" value="UniProtKB-KW"/>
</dbReference>
<dbReference type="Pfam" id="PF05840">
    <property type="entry name" value="Phage_GPA"/>
    <property type="match status" value="1"/>
</dbReference>
<evidence type="ECO:0000256" key="6">
    <source>
        <dbReference type="ARBA" id="ARBA00022801"/>
    </source>
</evidence>
<dbReference type="GO" id="GO:0006260">
    <property type="term" value="P:DNA replication"/>
    <property type="evidence" value="ECO:0007669"/>
    <property type="project" value="UniProtKB-KW"/>
</dbReference>
<evidence type="ECO:0000256" key="2">
    <source>
        <dbReference type="ARBA" id="ARBA00009260"/>
    </source>
</evidence>
<reference evidence="8 9" key="1">
    <citation type="submission" date="2020-01" db="EMBL/GenBank/DDBJ databases">
        <title>Whole genome and functional gene identification of agarase of Vibrio HN897.</title>
        <authorList>
            <person name="Liu Y."/>
            <person name="Zhao Z."/>
        </authorList>
    </citation>
    <scope>NUCLEOTIDE SEQUENCE [LARGE SCALE GENOMIC DNA]</scope>
    <source>
        <strain evidence="8 9">HN897</strain>
    </source>
</reference>
<evidence type="ECO:0000256" key="4">
    <source>
        <dbReference type="ARBA" id="ARBA00022722"/>
    </source>
</evidence>
<dbReference type="RefSeq" id="WP_420825438.1">
    <property type="nucleotide sequence ID" value="NZ_CP047475.1"/>
</dbReference>
<proteinExistence type="inferred from homology"/>
<evidence type="ECO:0000259" key="7">
    <source>
        <dbReference type="Pfam" id="PF05840"/>
    </source>
</evidence>
<comment type="similarity">
    <text evidence="2">Belongs to the phage GPA family.</text>
</comment>
<evidence type="ECO:0000256" key="5">
    <source>
        <dbReference type="ARBA" id="ARBA00022759"/>
    </source>
</evidence>
<evidence type="ECO:0000313" key="9">
    <source>
        <dbReference type="Proteomes" id="UP000464262"/>
    </source>
</evidence>
<dbReference type="KEGG" id="vas:GT360_07250"/>
<feature type="domain" description="Replication gene A protein-like" evidence="7">
    <location>
        <begin position="115"/>
        <end position="417"/>
    </location>
</feature>
<protein>
    <submittedName>
        <fullName evidence="8">Replication endonuclease</fullName>
    </submittedName>
</protein>
<keyword evidence="3" id="KW-0235">DNA replication</keyword>
<keyword evidence="5 8" id="KW-0255">Endonuclease</keyword>
<organism evidence="8 9">
    <name type="scientific">Vibrio astriarenae</name>
    <dbReference type="NCBI Taxonomy" id="1481923"/>
    <lineage>
        <taxon>Bacteria</taxon>
        <taxon>Pseudomonadati</taxon>
        <taxon>Pseudomonadota</taxon>
        <taxon>Gammaproteobacteria</taxon>
        <taxon>Vibrionales</taxon>
        <taxon>Vibrionaceae</taxon>
        <taxon>Vibrio</taxon>
    </lineage>
</organism>
<dbReference type="Proteomes" id="UP000464262">
    <property type="component" value="Chromosome 1"/>
</dbReference>
<keyword evidence="6" id="KW-0378">Hydrolase</keyword>
<evidence type="ECO:0000256" key="3">
    <source>
        <dbReference type="ARBA" id="ARBA00022705"/>
    </source>
</evidence>
<accession>A0A7Z2T2Y5</accession>
<evidence type="ECO:0000313" key="8">
    <source>
        <dbReference type="EMBL" id="QIA63326.1"/>
    </source>
</evidence>
<sequence length="606" mass="69397">MKLDRKEIEIKMAAKTTANDAIHQNTFARRFFPRLPAIVRNDVRRKVEARTRRKNPTKENVSKTASDAVKFGLSVAQHIENRFSFVDCRKGARTEPLTHNILMRDDALNKFAGKYADKCADLLSNLEADKHSSFIGALYAVYSEQKALLETIHISPPMVNFKTKDAELLEEMLTAAVLKMQSEKWLESRLLRLRANYIEYSQIALSRVGDKGHQSHYVSEISFGNWKRKQRESEQYMKSMSVYNEDTGEHFLLEEVAKRTIANPENRRIEMMVRSRGFEELAEEMGYTALFITWTLPSRFHRNSPKWDGSSVKDGHAELMYQWSLARAKLAKAEIQYFGFRVAEPHKDATSHAHYFLFCSPKVKASILSILEGEALALDRAELGDDTSPRFDVKEADPSKGGATAYIAKYVSKNINGKHMPETQAEESAFKVRAWASVHRIRQFQQFGGEPVSLWRSLRRATAEQTKEDEQLEELRQAADSSKWALFCKLAHGAKLAYKSKKNDYGETIHKIVGFEWLGQVIETASECYSLVKTKDVKRLLKSRGTASWSTENNCNPWLEQQLKTVTGWDSARLTECISLLYEGRWCMVDEYQSVRLKDGQLLVSN</sequence>
<dbReference type="AlphaFoldDB" id="A0A7Z2T2Y5"/>
<dbReference type="GO" id="GO:0004519">
    <property type="term" value="F:endonuclease activity"/>
    <property type="evidence" value="ECO:0007669"/>
    <property type="project" value="UniProtKB-KW"/>
</dbReference>
<name>A0A7Z2T2Y5_9VIBR</name>
<gene>
    <name evidence="8" type="ORF">GT360_07250</name>
</gene>
<keyword evidence="4" id="KW-0540">Nuclease</keyword>
<comment type="function">
    <text evidence="1">Possible endonuclease which induces a single-strand cut and initiates DNA replication.</text>
</comment>
<dbReference type="InterPro" id="IPR008766">
    <property type="entry name" value="Replication_gene_A-like"/>
</dbReference>
<keyword evidence="9" id="KW-1185">Reference proteome</keyword>
<evidence type="ECO:0000256" key="1">
    <source>
        <dbReference type="ARBA" id="ARBA00003293"/>
    </source>
</evidence>
<dbReference type="EMBL" id="CP047475">
    <property type="protein sequence ID" value="QIA63326.1"/>
    <property type="molecule type" value="Genomic_DNA"/>
</dbReference>